<keyword evidence="1" id="KW-0472">Membrane</keyword>
<keyword evidence="1" id="KW-0812">Transmembrane</keyword>
<organism evidence="2 3">
    <name type="scientific">Candidatus Polarisedimenticola svalbardensis</name>
    <dbReference type="NCBI Taxonomy" id="2886004"/>
    <lineage>
        <taxon>Bacteria</taxon>
        <taxon>Pseudomonadati</taxon>
        <taxon>Acidobacteriota</taxon>
        <taxon>Candidatus Polarisedimenticolia</taxon>
        <taxon>Candidatus Polarisedimenticolales</taxon>
        <taxon>Candidatus Polarisedimenticolaceae</taxon>
        <taxon>Candidatus Polarisedimenticola</taxon>
    </lineage>
</organism>
<dbReference type="InterPro" id="IPR013879">
    <property type="entry name" value="DUF1761"/>
</dbReference>
<name>A0A8J6XWI3_9BACT</name>
<protein>
    <submittedName>
        <fullName evidence="2">DUF1761 domain-containing protein</fullName>
    </submittedName>
</protein>
<keyword evidence="1" id="KW-1133">Transmembrane helix</keyword>
<evidence type="ECO:0000313" key="3">
    <source>
        <dbReference type="Proteomes" id="UP000648239"/>
    </source>
</evidence>
<dbReference type="Proteomes" id="UP000648239">
    <property type="component" value="Unassembled WGS sequence"/>
</dbReference>
<accession>A0A8J6XWI3</accession>
<feature type="transmembrane region" description="Helical" evidence="1">
    <location>
        <begin position="118"/>
        <end position="135"/>
    </location>
</feature>
<proteinExistence type="predicted"/>
<feature type="transmembrane region" description="Helical" evidence="1">
    <location>
        <begin position="55"/>
        <end position="79"/>
    </location>
</feature>
<gene>
    <name evidence="2" type="ORF">IFK94_13070</name>
</gene>
<evidence type="ECO:0000256" key="1">
    <source>
        <dbReference type="SAM" id="Phobius"/>
    </source>
</evidence>
<reference evidence="2 3" key="1">
    <citation type="submission" date="2020-08" db="EMBL/GenBank/DDBJ databases">
        <title>Acidobacteriota in marine sediments use diverse sulfur dissimilation pathways.</title>
        <authorList>
            <person name="Wasmund K."/>
        </authorList>
    </citation>
    <scope>NUCLEOTIDE SEQUENCE [LARGE SCALE GENOMIC DNA]</scope>
    <source>
        <strain evidence="2">MAG AM4</strain>
    </source>
</reference>
<dbReference type="AlphaFoldDB" id="A0A8J6XWI3"/>
<sequence length="136" mass="15107">MADINYLAVICALCLSLGLGALWYSPLMFGRVWYRLKRYTPEETDILRGSIRPAYVVSVVGYTTMAMVVAVLVAVLGLASASEGLVLGFLLWLGFVFTTGLIANMFSERRFRSFMIDTLYQLGCLLIMGSMIGAWR</sequence>
<comment type="caution">
    <text evidence="2">The sequence shown here is derived from an EMBL/GenBank/DDBJ whole genome shotgun (WGS) entry which is preliminary data.</text>
</comment>
<feature type="transmembrane region" description="Helical" evidence="1">
    <location>
        <begin position="85"/>
        <end position="106"/>
    </location>
</feature>
<dbReference type="EMBL" id="JACXWD010000056">
    <property type="protein sequence ID" value="MBD3869048.1"/>
    <property type="molecule type" value="Genomic_DNA"/>
</dbReference>
<feature type="transmembrane region" description="Helical" evidence="1">
    <location>
        <begin position="6"/>
        <end position="34"/>
    </location>
</feature>
<evidence type="ECO:0000313" key="2">
    <source>
        <dbReference type="EMBL" id="MBD3869048.1"/>
    </source>
</evidence>
<dbReference type="Pfam" id="PF08570">
    <property type="entry name" value="DUF1761"/>
    <property type="match status" value="1"/>
</dbReference>